<comment type="subcellular location">
    <subcellularLocation>
        <location evidence="1">Mitochondrion</location>
    </subcellularLocation>
</comment>
<keyword evidence="3" id="KW-0808">Transferase</keyword>
<protein>
    <submittedName>
        <fullName evidence="5">Unannotated protein</fullName>
    </submittedName>
</protein>
<keyword evidence="2" id="KW-0489">Methyltransferase</keyword>
<gene>
    <name evidence="5" type="ORF">UFOPK3376_01383</name>
</gene>
<accession>A0A6J7EHA5</accession>
<evidence type="ECO:0000256" key="1">
    <source>
        <dbReference type="ARBA" id="ARBA00004173"/>
    </source>
</evidence>
<dbReference type="AlphaFoldDB" id="A0A6J7EHA5"/>
<dbReference type="SUPFAM" id="SSF53335">
    <property type="entry name" value="S-adenosyl-L-methionine-dependent methyltransferases"/>
    <property type="match status" value="1"/>
</dbReference>
<dbReference type="EMBL" id="CAFBLP010000030">
    <property type="protein sequence ID" value="CAB4879699.1"/>
    <property type="molecule type" value="Genomic_DNA"/>
</dbReference>
<dbReference type="GO" id="GO:0035243">
    <property type="term" value="F:protein-arginine omega-N symmetric methyltransferase activity"/>
    <property type="evidence" value="ECO:0007669"/>
    <property type="project" value="TreeGrafter"/>
</dbReference>
<sequence length="359" mass="38574">MRSAADQIRAAIADAGGAIPFETFMHFALYGDGGFYSAGGAAGRRGDFITSPEVGPLFGAVIARMLDAVWADLGRPGLFTVIEAGAGPGTLARTIRAAAPACLGAIDYVAVEVSGVQRERHPDWVTSTDAMPTAPVNGVILANELLDNLAFRLFVMDGGWREAYVAARPDGSFAEVLRPASDLEQLHLPGGAAHGARIPVQRRAAAWVQQQRALLRTGRLVIFDYAQPTTAGLAQRPWREWLRTYRGHERGDHYLREPGSQDITVDVAIDQVVAAAGEPASVRTQRQFLQRWGIDELVAEGQRVWAEHAARPTVAALAMRSRVREAEALCEPSGLGGFTVLEFDADATIFSKNAGPGHQ</sequence>
<dbReference type="PANTHER" id="PTHR12049">
    <property type="entry name" value="PROTEIN ARGININE METHYLTRANSFERASE NDUFAF7, MITOCHONDRIAL"/>
    <property type="match status" value="1"/>
</dbReference>
<dbReference type="InterPro" id="IPR038375">
    <property type="entry name" value="NDUFAF7_sf"/>
</dbReference>
<dbReference type="Gene3D" id="3.40.50.12710">
    <property type="match status" value="1"/>
</dbReference>
<dbReference type="PANTHER" id="PTHR12049:SF7">
    <property type="entry name" value="PROTEIN ARGININE METHYLTRANSFERASE NDUFAF7, MITOCHONDRIAL"/>
    <property type="match status" value="1"/>
</dbReference>
<name>A0A6J7EHA5_9ZZZZ</name>
<dbReference type="Pfam" id="PF02636">
    <property type="entry name" value="Methyltransf_28"/>
    <property type="match status" value="1"/>
</dbReference>
<proteinExistence type="predicted"/>
<organism evidence="5">
    <name type="scientific">freshwater metagenome</name>
    <dbReference type="NCBI Taxonomy" id="449393"/>
    <lineage>
        <taxon>unclassified sequences</taxon>
        <taxon>metagenomes</taxon>
        <taxon>ecological metagenomes</taxon>
    </lineage>
</organism>
<reference evidence="5" key="1">
    <citation type="submission" date="2020-05" db="EMBL/GenBank/DDBJ databases">
        <authorList>
            <person name="Chiriac C."/>
            <person name="Salcher M."/>
            <person name="Ghai R."/>
            <person name="Kavagutti S V."/>
        </authorList>
    </citation>
    <scope>NUCLEOTIDE SEQUENCE</scope>
</reference>
<evidence type="ECO:0000313" key="5">
    <source>
        <dbReference type="EMBL" id="CAB4879699.1"/>
    </source>
</evidence>
<dbReference type="InterPro" id="IPR003788">
    <property type="entry name" value="NDUFAF7"/>
</dbReference>
<evidence type="ECO:0000256" key="4">
    <source>
        <dbReference type="ARBA" id="ARBA00023128"/>
    </source>
</evidence>
<dbReference type="InterPro" id="IPR029063">
    <property type="entry name" value="SAM-dependent_MTases_sf"/>
</dbReference>
<evidence type="ECO:0000256" key="2">
    <source>
        <dbReference type="ARBA" id="ARBA00022603"/>
    </source>
</evidence>
<evidence type="ECO:0000256" key="3">
    <source>
        <dbReference type="ARBA" id="ARBA00022679"/>
    </source>
</evidence>
<dbReference type="GO" id="GO:0032259">
    <property type="term" value="P:methylation"/>
    <property type="evidence" value="ECO:0007669"/>
    <property type="project" value="UniProtKB-KW"/>
</dbReference>
<dbReference type="GO" id="GO:0005739">
    <property type="term" value="C:mitochondrion"/>
    <property type="evidence" value="ECO:0007669"/>
    <property type="project" value="UniProtKB-SubCell"/>
</dbReference>
<keyword evidence="4" id="KW-0496">Mitochondrion</keyword>